<keyword evidence="2 11" id="KW-0812">Transmembrane</keyword>
<dbReference type="InterPro" id="IPR002126">
    <property type="entry name" value="Cadherin-like_dom"/>
</dbReference>
<evidence type="ECO:0000313" key="15">
    <source>
        <dbReference type="WBParaSite" id="HDID_0000724101-mRNA-1"/>
    </source>
</evidence>
<dbReference type="OrthoDB" id="6259124at2759"/>
<dbReference type="FunFam" id="2.60.40.60:FF:000116">
    <property type="entry name" value="Dachsous cadherin-related 2"/>
    <property type="match status" value="1"/>
</dbReference>
<evidence type="ECO:0000256" key="4">
    <source>
        <dbReference type="ARBA" id="ARBA00022837"/>
    </source>
</evidence>
<dbReference type="Proteomes" id="UP000274504">
    <property type="component" value="Unassembled WGS sequence"/>
</dbReference>
<keyword evidence="8" id="KW-0325">Glycoprotein</keyword>
<evidence type="ECO:0000256" key="5">
    <source>
        <dbReference type="ARBA" id="ARBA00022889"/>
    </source>
</evidence>
<evidence type="ECO:0000256" key="2">
    <source>
        <dbReference type="ARBA" id="ARBA00022692"/>
    </source>
</evidence>
<accession>A0A0R3SQA5</accession>
<dbReference type="FunFam" id="2.60.40.60:FF:000092">
    <property type="entry name" value="Protocadherin 8"/>
    <property type="match status" value="1"/>
</dbReference>
<proteinExistence type="predicted"/>
<dbReference type="InterPro" id="IPR015919">
    <property type="entry name" value="Cadherin-like_sf"/>
</dbReference>
<evidence type="ECO:0000313" key="13">
    <source>
        <dbReference type="EMBL" id="VDL59557.1"/>
    </source>
</evidence>
<feature type="transmembrane region" description="Helical" evidence="11">
    <location>
        <begin position="244"/>
        <end position="268"/>
    </location>
</feature>
<keyword evidence="6 11" id="KW-1133">Transmembrane helix</keyword>
<reference evidence="13 14" key="2">
    <citation type="submission" date="2018-11" db="EMBL/GenBank/DDBJ databases">
        <authorList>
            <consortium name="Pathogen Informatics"/>
        </authorList>
    </citation>
    <scope>NUCLEOTIDE SEQUENCE [LARGE SCALE GENOMIC DNA]</scope>
</reference>
<dbReference type="Pfam" id="PF00028">
    <property type="entry name" value="Cadherin"/>
    <property type="match status" value="2"/>
</dbReference>
<gene>
    <name evidence="13" type="ORF">HDID_LOCUS7239</name>
</gene>
<dbReference type="AlphaFoldDB" id="A0A0R3SQA5"/>
<dbReference type="InterPro" id="IPR020894">
    <property type="entry name" value="Cadherin_CS"/>
</dbReference>
<keyword evidence="4 9" id="KW-0106">Calcium</keyword>
<sequence>VGKVHASDRDADGKNNRVRYQISDEGNSGLEGFRTSRLFSITPSGEIYTNSVPIDREQVPMLTFSVVATDSGEPSLSAFATVVIRVEDINDNGPQWIFPPPGPQAASINISVHSTIGMVIARLEAVDPDVGPNGQVEYEVIRGNSQKYFDLDSLSGTLYLAKQFEINTDGNGTNGQNTPTSFALSLKASDNGEPQKSNTSLLRIIVQSDDNLNQPHDGSRVGGKNQHLTNSHFKQQNGFVDRDLLVMVVMIIIILLVSVIFIIAIVMLRCRQIHSARENGLEGQGDMGAGGGVGIVRVAQVKPHVWIPPSQDSSAKSGFTMESSKSGTGTFDGQSHYTATGHLVAADSTLKSTDGIFDRFSPALIVSHHPSLSTTSFQRTSHNSDPSPTGPVVYTTKTLPGNSSPRYVRQMCSTLPNNATAVTTVGSKNTADASGRCYMTLNPELYEIEYPYGQLKYHTEVYHQSPRRINSSGGGCATLVKSTSNIVDIESPPQVTTFNDTVEVPRGETQKRCRFKIDHSDSRMTPVLGNFDTSESTEETVDGVEVEVDSIQMKRLQNASRNSGRIGEDTLLVDIH</sequence>
<organism evidence="15">
    <name type="scientific">Hymenolepis diminuta</name>
    <name type="common">Rat tapeworm</name>
    <dbReference type="NCBI Taxonomy" id="6216"/>
    <lineage>
        <taxon>Eukaryota</taxon>
        <taxon>Metazoa</taxon>
        <taxon>Spiralia</taxon>
        <taxon>Lophotrochozoa</taxon>
        <taxon>Platyhelminthes</taxon>
        <taxon>Cestoda</taxon>
        <taxon>Eucestoda</taxon>
        <taxon>Cyclophyllidea</taxon>
        <taxon>Hymenolepididae</taxon>
        <taxon>Hymenolepis</taxon>
    </lineage>
</organism>
<evidence type="ECO:0000256" key="7">
    <source>
        <dbReference type="ARBA" id="ARBA00023136"/>
    </source>
</evidence>
<dbReference type="PROSITE" id="PS50268">
    <property type="entry name" value="CADHERIN_2"/>
    <property type="match status" value="2"/>
</dbReference>
<evidence type="ECO:0000256" key="6">
    <source>
        <dbReference type="ARBA" id="ARBA00022989"/>
    </source>
</evidence>
<evidence type="ECO:0000256" key="11">
    <source>
        <dbReference type="SAM" id="Phobius"/>
    </source>
</evidence>
<feature type="domain" description="Cadherin" evidence="12">
    <location>
        <begin position="1"/>
        <end position="96"/>
    </location>
</feature>
<dbReference type="CDD" id="cd11304">
    <property type="entry name" value="Cadherin_repeat"/>
    <property type="match status" value="2"/>
</dbReference>
<reference evidence="15" key="1">
    <citation type="submission" date="2017-02" db="UniProtKB">
        <authorList>
            <consortium name="WormBaseParasite"/>
        </authorList>
    </citation>
    <scope>IDENTIFICATION</scope>
</reference>
<keyword evidence="5" id="KW-0130">Cell adhesion</keyword>
<dbReference type="STRING" id="6216.A0A0R3SQA5"/>
<evidence type="ECO:0000256" key="8">
    <source>
        <dbReference type="ARBA" id="ARBA00023180"/>
    </source>
</evidence>
<dbReference type="GO" id="GO:0005886">
    <property type="term" value="C:plasma membrane"/>
    <property type="evidence" value="ECO:0007669"/>
    <property type="project" value="InterPro"/>
</dbReference>
<dbReference type="SUPFAM" id="SSF49313">
    <property type="entry name" value="Cadherin-like"/>
    <property type="match status" value="2"/>
</dbReference>
<feature type="region of interest" description="Disordered" evidence="10">
    <location>
        <begin position="375"/>
        <end position="400"/>
    </location>
</feature>
<evidence type="ECO:0000259" key="12">
    <source>
        <dbReference type="PROSITE" id="PS50268"/>
    </source>
</evidence>
<keyword evidence="7 11" id="KW-0472">Membrane</keyword>
<dbReference type="GO" id="GO:0007156">
    <property type="term" value="P:homophilic cell adhesion via plasma membrane adhesion molecules"/>
    <property type="evidence" value="ECO:0007669"/>
    <property type="project" value="InterPro"/>
</dbReference>
<dbReference type="SMART" id="SM00112">
    <property type="entry name" value="CA"/>
    <property type="match status" value="2"/>
</dbReference>
<evidence type="ECO:0000313" key="14">
    <source>
        <dbReference type="Proteomes" id="UP000274504"/>
    </source>
</evidence>
<dbReference type="GO" id="GO:0005509">
    <property type="term" value="F:calcium ion binding"/>
    <property type="evidence" value="ECO:0007669"/>
    <property type="project" value="UniProtKB-UniRule"/>
</dbReference>
<dbReference type="EMBL" id="UYSG01010917">
    <property type="protein sequence ID" value="VDL59557.1"/>
    <property type="molecule type" value="Genomic_DNA"/>
</dbReference>
<dbReference type="PANTHER" id="PTHR24028:SF328">
    <property type="entry name" value="CADHERIN-3"/>
    <property type="match status" value="1"/>
</dbReference>
<keyword evidence="3" id="KW-0677">Repeat</keyword>
<feature type="compositionally biased region" description="Polar residues" evidence="10">
    <location>
        <begin position="375"/>
        <end position="387"/>
    </location>
</feature>
<comment type="subcellular location">
    <subcellularLocation>
        <location evidence="1">Membrane</location>
        <topology evidence="1">Single-pass membrane protein</topology>
    </subcellularLocation>
</comment>
<name>A0A0R3SQA5_HYMDI</name>
<dbReference type="PANTHER" id="PTHR24028">
    <property type="entry name" value="CADHERIN-87A"/>
    <property type="match status" value="1"/>
</dbReference>
<feature type="region of interest" description="Disordered" evidence="10">
    <location>
        <begin position="310"/>
        <end position="331"/>
    </location>
</feature>
<evidence type="ECO:0000256" key="10">
    <source>
        <dbReference type="SAM" id="MobiDB-lite"/>
    </source>
</evidence>
<protein>
    <submittedName>
        <fullName evidence="15">Cadherin domain-containing protein</fullName>
    </submittedName>
</protein>
<dbReference type="PRINTS" id="PR00205">
    <property type="entry name" value="CADHERIN"/>
</dbReference>
<dbReference type="Gene3D" id="2.60.40.60">
    <property type="entry name" value="Cadherins"/>
    <property type="match status" value="2"/>
</dbReference>
<evidence type="ECO:0000256" key="3">
    <source>
        <dbReference type="ARBA" id="ARBA00022737"/>
    </source>
</evidence>
<dbReference type="PROSITE" id="PS00232">
    <property type="entry name" value="CADHERIN_1"/>
    <property type="match status" value="1"/>
</dbReference>
<dbReference type="InterPro" id="IPR050174">
    <property type="entry name" value="Protocadherin/Cadherin-CA"/>
</dbReference>
<feature type="domain" description="Cadherin" evidence="12">
    <location>
        <begin position="102"/>
        <end position="217"/>
    </location>
</feature>
<dbReference type="WBParaSite" id="HDID_0000724101-mRNA-1">
    <property type="protein sequence ID" value="HDID_0000724101-mRNA-1"/>
    <property type="gene ID" value="HDID_0000724101"/>
</dbReference>
<evidence type="ECO:0000256" key="1">
    <source>
        <dbReference type="ARBA" id="ARBA00004167"/>
    </source>
</evidence>
<evidence type="ECO:0000256" key="9">
    <source>
        <dbReference type="PROSITE-ProRule" id="PRU00043"/>
    </source>
</evidence>